<keyword evidence="1" id="KW-0472">Membrane</keyword>
<name>A0AAN9G9I6_9CAEN</name>
<dbReference type="AlphaFoldDB" id="A0AAN9G9I6"/>
<sequence>MLLQRTRAFPLIVSACLQTVCLVQAFTKYQVRGKDDAAAVPFIFSVKQSCDDWVVFSWDPSPNLGFPHTFGPPHFSSCEITYMNQRSHLAKLAMVILHPDIRTIRLSNLDGKTHYAASMTCNETLTSDTVLFVTGYPCSNDEMEDREEKLRQLNLQKNDTEVWRHPVVVTEAANSSYSVTDMVLGLFFALCGVTIAGCFGYYYWKKRRHRQRILRIFGQSHSDPFLALHTPSDQPSTNFESNIFI</sequence>
<evidence type="ECO:0000256" key="1">
    <source>
        <dbReference type="SAM" id="Phobius"/>
    </source>
</evidence>
<keyword evidence="2" id="KW-0732">Signal</keyword>
<keyword evidence="4" id="KW-1185">Reference proteome</keyword>
<evidence type="ECO:0008006" key="5">
    <source>
        <dbReference type="Google" id="ProtNLM"/>
    </source>
</evidence>
<dbReference type="EMBL" id="JBAMIC010000011">
    <property type="protein sequence ID" value="KAK7100306.1"/>
    <property type="molecule type" value="Genomic_DNA"/>
</dbReference>
<protein>
    <recommendedName>
        <fullName evidence="5">Fibronectin type-III domain-containing protein</fullName>
    </recommendedName>
</protein>
<dbReference type="Proteomes" id="UP001374579">
    <property type="component" value="Unassembled WGS sequence"/>
</dbReference>
<feature type="chain" id="PRO_5042844880" description="Fibronectin type-III domain-containing protein" evidence="2">
    <location>
        <begin position="26"/>
        <end position="245"/>
    </location>
</feature>
<evidence type="ECO:0000313" key="3">
    <source>
        <dbReference type="EMBL" id="KAK7100306.1"/>
    </source>
</evidence>
<organism evidence="3 4">
    <name type="scientific">Littorina saxatilis</name>
    <dbReference type="NCBI Taxonomy" id="31220"/>
    <lineage>
        <taxon>Eukaryota</taxon>
        <taxon>Metazoa</taxon>
        <taxon>Spiralia</taxon>
        <taxon>Lophotrochozoa</taxon>
        <taxon>Mollusca</taxon>
        <taxon>Gastropoda</taxon>
        <taxon>Caenogastropoda</taxon>
        <taxon>Littorinimorpha</taxon>
        <taxon>Littorinoidea</taxon>
        <taxon>Littorinidae</taxon>
        <taxon>Littorina</taxon>
    </lineage>
</organism>
<proteinExistence type="predicted"/>
<keyword evidence="1" id="KW-0812">Transmembrane</keyword>
<feature type="signal peptide" evidence="2">
    <location>
        <begin position="1"/>
        <end position="25"/>
    </location>
</feature>
<feature type="transmembrane region" description="Helical" evidence="1">
    <location>
        <begin position="182"/>
        <end position="204"/>
    </location>
</feature>
<keyword evidence="1" id="KW-1133">Transmembrane helix</keyword>
<evidence type="ECO:0000313" key="4">
    <source>
        <dbReference type="Proteomes" id="UP001374579"/>
    </source>
</evidence>
<evidence type="ECO:0000256" key="2">
    <source>
        <dbReference type="SAM" id="SignalP"/>
    </source>
</evidence>
<accession>A0AAN9G9I6</accession>
<comment type="caution">
    <text evidence="3">The sequence shown here is derived from an EMBL/GenBank/DDBJ whole genome shotgun (WGS) entry which is preliminary data.</text>
</comment>
<gene>
    <name evidence="3" type="ORF">V1264_023283</name>
</gene>
<reference evidence="3 4" key="1">
    <citation type="submission" date="2024-02" db="EMBL/GenBank/DDBJ databases">
        <title>Chromosome-scale genome assembly of the rough periwinkle Littorina saxatilis.</title>
        <authorList>
            <person name="De Jode A."/>
            <person name="Faria R."/>
            <person name="Formenti G."/>
            <person name="Sims Y."/>
            <person name="Smith T.P."/>
            <person name="Tracey A."/>
            <person name="Wood J.M.D."/>
            <person name="Zagrodzka Z.B."/>
            <person name="Johannesson K."/>
            <person name="Butlin R.K."/>
            <person name="Leder E.H."/>
        </authorList>
    </citation>
    <scope>NUCLEOTIDE SEQUENCE [LARGE SCALE GENOMIC DNA]</scope>
    <source>
        <strain evidence="3">Snail1</strain>
        <tissue evidence="3">Muscle</tissue>
    </source>
</reference>